<dbReference type="Proteomes" id="UP001242368">
    <property type="component" value="Unassembled WGS sequence"/>
</dbReference>
<keyword evidence="2" id="KW-1185">Reference proteome</keyword>
<organism evidence="1 2">
    <name type="scientific">Paenimyroides ceti</name>
    <dbReference type="NCBI Taxonomy" id="395087"/>
    <lineage>
        <taxon>Bacteria</taxon>
        <taxon>Pseudomonadati</taxon>
        <taxon>Bacteroidota</taxon>
        <taxon>Flavobacteriia</taxon>
        <taxon>Flavobacteriales</taxon>
        <taxon>Flavobacteriaceae</taxon>
        <taxon>Paenimyroides</taxon>
    </lineage>
</organism>
<name>A0ABT8CT24_9FLAO</name>
<comment type="caution">
    <text evidence="1">The sequence shown here is derived from an EMBL/GenBank/DDBJ whole genome shotgun (WGS) entry which is preliminary data.</text>
</comment>
<proteinExistence type="predicted"/>
<dbReference type="RefSeq" id="WP_290362420.1">
    <property type="nucleotide sequence ID" value="NZ_JAUFQU010000001.1"/>
</dbReference>
<gene>
    <name evidence="1" type="ORF">QW060_04305</name>
</gene>
<reference evidence="2" key="1">
    <citation type="journal article" date="2019" name="Int. J. Syst. Evol. Microbiol.">
        <title>The Global Catalogue of Microorganisms (GCM) 10K type strain sequencing project: providing services to taxonomists for standard genome sequencing and annotation.</title>
        <authorList>
            <consortium name="The Broad Institute Genomics Platform"/>
            <consortium name="The Broad Institute Genome Sequencing Center for Infectious Disease"/>
            <person name="Wu L."/>
            <person name="Ma J."/>
        </authorList>
    </citation>
    <scope>NUCLEOTIDE SEQUENCE [LARGE SCALE GENOMIC DNA]</scope>
    <source>
        <strain evidence="2">CECT 7184</strain>
    </source>
</reference>
<evidence type="ECO:0000313" key="2">
    <source>
        <dbReference type="Proteomes" id="UP001242368"/>
    </source>
</evidence>
<protein>
    <submittedName>
        <fullName evidence="1">Uncharacterized protein</fullName>
    </submittedName>
</protein>
<dbReference type="EMBL" id="JAUFQU010000001">
    <property type="protein sequence ID" value="MDN3706345.1"/>
    <property type="molecule type" value="Genomic_DNA"/>
</dbReference>
<evidence type="ECO:0000313" key="1">
    <source>
        <dbReference type="EMBL" id="MDN3706345.1"/>
    </source>
</evidence>
<accession>A0ABT8CT24</accession>
<sequence length="182" mass="20752">MKKWLMVLCFSPLCGYSQLGGVNMHCGYDFTSYLVVHPHESGNEKTISGLKISVCNSEGVDVININNALSWKNANKPLIFFRNYRIDADNKKLPEGTTSGKWFYYFAQDHYLLSISNTFKADDFFVKIEDVDGDENGGTYKTQIIPLAAYNMYVLCSAEERDKVVQFGRKMNKPIQVVMEKE</sequence>